<dbReference type="EMBL" id="JAGQLH010000036">
    <property type="protein sequence ID" value="MCA9385685.1"/>
    <property type="molecule type" value="Genomic_DNA"/>
</dbReference>
<gene>
    <name evidence="1" type="ORF">KC717_03480</name>
</gene>
<name>A0A955L7Y8_9BACT</name>
<comment type="caution">
    <text evidence="1">The sequence shown here is derived from an EMBL/GenBank/DDBJ whole genome shotgun (WGS) entry which is preliminary data.</text>
</comment>
<dbReference type="Proteomes" id="UP000754563">
    <property type="component" value="Unassembled WGS sequence"/>
</dbReference>
<protein>
    <submittedName>
        <fullName evidence="1">Uncharacterized protein</fullName>
    </submittedName>
</protein>
<accession>A0A955L7Y8</accession>
<reference evidence="1" key="1">
    <citation type="submission" date="2020-04" db="EMBL/GenBank/DDBJ databases">
        <authorList>
            <person name="Zhang T."/>
        </authorList>
    </citation>
    <scope>NUCLEOTIDE SEQUENCE</scope>
    <source>
        <strain evidence="1">HKST-UBA11</strain>
    </source>
</reference>
<proteinExistence type="predicted"/>
<evidence type="ECO:0000313" key="2">
    <source>
        <dbReference type="Proteomes" id="UP000754563"/>
    </source>
</evidence>
<sequence>MKKLVAIVCIILISVITMVLVRSGLNKPKFADFEMELSYYSQHQENMF</sequence>
<evidence type="ECO:0000313" key="1">
    <source>
        <dbReference type="EMBL" id="MCA9385685.1"/>
    </source>
</evidence>
<reference evidence="1" key="2">
    <citation type="journal article" date="2021" name="Microbiome">
        <title>Successional dynamics and alternative stable states in a saline activated sludge microbial community over 9 years.</title>
        <authorList>
            <person name="Wang Y."/>
            <person name="Ye J."/>
            <person name="Ju F."/>
            <person name="Liu L."/>
            <person name="Boyd J.A."/>
            <person name="Deng Y."/>
            <person name="Parks D.H."/>
            <person name="Jiang X."/>
            <person name="Yin X."/>
            <person name="Woodcroft B.J."/>
            <person name="Tyson G.W."/>
            <person name="Hugenholtz P."/>
            <person name="Polz M.F."/>
            <person name="Zhang T."/>
        </authorList>
    </citation>
    <scope>NUCLEOTIDE SEQUENCE</scope>
    <source>
        <strain evidence="1">HKST-UBA11</strain>
    </source>
</reference>
<dbReference type="AlphaFoldDB" id="A0A955L7Y8"/>
<organism evidence="1 2">
    <name type="scientific">Candidatus Dojkabacteria bacterium</name>
    <dbReference type="NCBI Taxonomy" id="2099670"/>
    <lineage>
        <taxon>Bacteria</taxon>
        <taxon>Candidatus Dojkabacteria</taxon>
    </lineage>
</organism>